<sequence length="186" mass="21124">MWTMGEACLTNESTVEVLDLIHASSYVWKAVQALNPHDTIKDQIPIVKGYVEKILCGDVHAVIRGLRWKGTHNALAGERLKQLEQVCFYFENNAQRMRYSEYLAAGYPIASGVIEGACRHVVVDRMEGSGMRWVIAGAQSMLNLRCIHISGHWNHFIDYHIDCEQKEIYPVKAANDHSFITMRMAC</sequence>
<dbReference type="AlphaFoldDB" id="A0A3B1D4F1"/>
<protein>
    <recommendedName>
        <fullName evidence="2">Mobile element protein</fullName>
    </recommendedName>
</protein>
<dbReference type="EMBL" id="UOGD01000348">
    <property type="protein sequence ID" value="VAX26565.1"/>
    <property type="molecule type" value="Genomic_DNA"/>
</dbReference>
<reference evidence="1" key="1">
    <citation type="submission" date="2018-06" db="EMBL/GenBank/DDBJ databases">
        <authorList>
            <person name="Zhirakovskaya E."/>
        </authorList>
    </citation>
    <scope>NUCLEOTIDE SEQUENCE</scope>
</reference>
<accession>A0A3B1D4F1</accession>
<evidence type="ECO:0008006" key="2">
    <source>
        <dbReference type="Google" id="ProtNLM"/>
    </source>
</evidence>
<organism evidence="1">
    <name type="scientific">hydrothermal vent metagenome</name>
    <dbReference type="NCBI Taxonomy" id="652676"/>
    <lineage>
        <taxon>unclassified sequences</taxon>
        <taxon>metagenomes</taxon>
        <taxon>ecological metagenomes</taxon>
    </lineage>
</organism>
<gene>
    <name evidence="1" type="ORF">MNBD_IGNAVI01-2601</name>
</gene>
<name>A0A3B1D4F1_9ZZZZ</name>
<proteinExistence type="predicted"/>
<evidence type="ECO:0000313" key="1">
    <source>
        <dbReference type="EMBL" id="VAX26565.1"/>
    </source>
</evidence>